<name>A0A6I2GLA8_9LACT</name>
<dbReference type="PROSITE" id="PS01043">
    <property type="entry name" value="TRANSPOSASE_IS30"/>
    <property type="match status" value="1"/>
</dbReference>
<dbReference type="GO" id="GO:0003677">
    <property type="term" value="F:DNA binding"/>
    <property type="evidence" value="ECO:0007669"/>
    <property type="project" value="InterPro"/>
</dbReference>
<dbReference type="InterPro" id="IPR053392">
    <property type="entry name" value="Transposase_IS30-like"/>
</dbReference>
<organism evidence="2 3">
    <name type="scientific">Fundicoccus ignavus</name>
    <dbReference type="NCBI Taxonomy" id="2664442"/>
    <lineage>
        <taxon>Bacteria</taxon>
        <taxon>Bacillati</taxon>
        <taxon>Bacillota</taxon>
        <taxon>Bacilli</taxon>
        <taxon>Lactobacillales</taxon>
        <taxon>Aerococcaceae</taxon>
        <taxon>Fundicoccus</taxon>
    </lineage>
</organism>
<evidence type="ECO:0000313" key="2">
    <source>
        <dbReference type="EMBL" id="MRI86341.1"/>
    </source>
</evidence>
<dbReference type="Proteomes" id="UP000430975">
    <property type="component" value="Unassembled WGS sequence"/>
</dbReference>
<evidence type="ECO:0000313" key="1">
    <source>
        <dbReference type="EMBL" id="MRI82765.1"/>
    </source>
</evidence>
<dbReference type="InterPro" id="IPR012337">
    <property type="entry name" value="RNaseH-like_sf"/>
</dbReference>
<proteinExistence type="predicted"/>
<reference evidence="3 4" key="1">
    <citation type="submission" date="2019-11" db="EMBL/GenBank/DDBJ databases">
        <title>Characterisation of Fundicoccus ignavus gen. nov. sp. nov., a novel genus of the family Aerococcaceae isolated from bulk tank milk.</title>
        <authorList>
            <person name="Siebert A."/>
            <person name="Huptas C."/>
            <person name="Wenning M."/>
            <person name="Scherer S."/>
            <person name="Doll E.V."/>
        </authorList>
    </citation>
    <scope>NUCLEOTIDE SEQUENCE [LARGE SCALE GENOMIC DNA]</scope>
    <source>
        <strain evidence="1 4">DSM 109653</strain>
        <strain evidence="2 3">WS4759</strain>
    </source>
</reference>
<keyword evidence="3" id="KW-1185">Reference proteome</keyword>
<dbReference type="PANTHER" id="PTHR10948:SF23">
    <property type="entry name" value="TRANSPOSASE INSI FOR INSERTION SEQUENCE ELEMENT IS30A-RELATED"/>
    <property type="match status" value="1"/>
</dbReference>
<dbReference type="AlphaFoldDB" id="A0A6I2GLA8"/>
<gene>
    <name evidence="2" type="ORF">GIY09_10845</name>
    <name evidence="1" type="ORF">GIY11_12195</name>
</gene>
<dbReference type="GO" id="GO:0004803">
    <property type="term" value="F:transposase activity"/>
    <property type="evidence" value="ECO:0007669"/>
    <property type="project" value="InterPro"/>
</dbReference>
<protein>
    <submittedName>
        <fullName evidence="2">IS30 family transposase</fullName>
    </submittedName>
</protein>
<dbReference type="InterPro" id="IPR051917">
    <property type="entry name" value="Transposase-Integrase"/>
</dbReference>
<dbReference type="InterPro" id="IPR001598">
    <property type="entry name" value="Transposase_IS30_CS"/>
</dbReference>
<dbReference type="EMBL" id="WJQS01000011">
    <property type="protein sequence ID" value="MRI86341.1"/>
    <property type="molecule type" value="Genomic_DNA"/>
</dbReference>
<dbReference type="RefSeq" id="WP_153862809.1">
    <property type="nucleotide sequence ID" value="NZ_WJQR01000023.1"/>
</dbReference>
<dbReference type="Gene3D" id="3.30.420.10">
    <property type="entry name" value="Ribonuclease H-like superfamily/Ribonuclease H"/>
    <property type="match status" value="1"/>
</dbReference>
<dbReference type="NCBIfam" id="NF033563">
    <property type="entry name" value="transpos_IS30"/>
    <property type="match status" value="1"/>
</dbReference>
<evidence type="ECO:0000313" key="3">
    <source>
        <dbReference type="Proteomes" id="UP000430975"/>
    </source>
</evidence>
<sequence length="103" mass="11809">LAFLIPNRTKDAMHNAIEQLTSNLPEHALKSFTSDRGKEFACYPDVEALGIDFYFTDAYSAWQRGTNENSNGLMREFFPKKTDLAKVSETELFTALWLMNNRP</sequence>
<evidence type="ECO:0000313" key="4">
    <source>
        <dbReference type="Proteomes" id="UP000469870"/>
    </source>
</evidence>
<dbReference type="PANTHER" id="PTHR10948">
    <property type="entry name" value="TRANSPOSASE"/>
    <property type="match status" value="1"/>
</dbReference>
<dbReference type="EMBL" id="WJQR01000023">
    <property type="protein sequence ID" value="MRI82765.1"/>
    <property type="molecule type" value="Genomic_DNA"/>
</dbReference>
<feature type="non-terminal residue" evidence="2">
    <location>
        <position position="1"/>
    </location>
</feature>
<comment type="caution">
    <text evidence="2">The sequence shown here is derived from an EMBL/GenBank/DDBJ whole genome shotgun (WGS) entry which is preliminary data.</text>
</comment>
<accession>A0A6I2GLA8</accession>
<dbReference type="InterPro" id="IPR036397">
    <property type="entry name" value="RNaseH_sf"/>
</dbReference>
<dbReference type="GO" id="GO:0005829">
    <property type="term" value="C:cytosol"/>
    <property type="evidence" value="ECO:0007669"/>
    <property type="project" value="TreeGrafter"/>
</dbReference>
<dbReference type="Proteomes" id="UP000469870">
    <property type="component" value="Unassembled WGS sequence"/>
</dbReference>
<dbReference type="GO" id="GO:0006313">
    <property type="term" value="P:DNA transposition"/>
    <property type="evidence" value="ECO:0007669"/>
    <property type="project" value="InterPro"/>
</dbReference>
<dbReference type="SUPFAM" id="SSF53098">
    <property type="entry name" value="Ribonuclease H-like"/>
    <property type="match status" value="1"/>
</dbReference>